<evidence type="ECO:0000313" key="2">
    <source>
        <dbReference type="EMBL" id="PYY28971.1"/>
    </source>
</evidence>
<evidence type="ECO:0000313" key="3">
    <source>
        <dbReference type="Proteomes" id="UP000247459"/>
    </source>
</evidence>
<gene>
    <name evidence="2" type="ORF">PIL02S_02943</name>
</gene>
<comment type="caution">
    <text evidence="2">The sequence shown here is derived from an EMBL/GenBank/DDBJ whole genome shotgun (WGS) entry which is preliminary data.</text>
</comment>
<dbReference type="AlphaFoldDB" id="A0A2W0CZ84"/>
<feature type="signal peptide" evidence="1">
    <location>
        <begin position="1"/>
        <end position="21"/>
    </location>
</feature>
<accession>A0A2W0CZ84</accession>
<dbReference type="Proteomes" id="UP000247459">
    <property type="component" value="Unassembled WGS sequence"/>
</dbReference>
<dbReference type="RefSeq" id="WP_095359326.1">
    <property type="nucleotide sequence ID" value="NZ_PRLG01000019.1"/>
</dbReference>
<reference evidence="2 3" key="1">
    <citation type="submission" date="2018-01" db="EMBL/GenBank/DDBJ databases">
        <title>Genome sequence of the PGP bacterium Paenibacillus illinoisensis E3.</title>
        <authorList>
            <person name="Rolli E."/>
            <person name="Marasco R."/>
            <person name="Bessem C."/>
            <person name="Michoud G."/>
            <person name="Gaiarsa S."/>
            <person name="Borin S."/>
            <person name="Daffonchio D."/>
        </authorList>
    </citation>
    <scope>NUCLEOTIDE SEQUENCE [LARGE SCALE GENOMIC DNA]</scope>
    <source>
        <strain evidence="2 3">E3</strain>
    </source>
</reference>
<feature type="chain" id="PRO_5015853844" evidence="1">
    <location>
        <begin position="22"/>
        <end position="258"/>
    </location>
</feature>
<organism evidence="2 3">
    <name type="scientific">Paenibacillus illinoisensis</name>
    <dbReference type="NCBI Taxonomy" id="59845"/>
    <lineage>
        <taxon>Bacteria</taxon>
        <taxon>Bacillati</taxon>
        <taxon>Bacillota</taxon>
        <taxon>Bacilli</taxon>
        <taxon>Bacillales</taxon>
        <taxon>Paenibacillaceae</taxon>
        <taxon>Paenibacillus</taxon>
    </lineage>
</organism>
<dbReference type="OrthoDB" id="2869578at2"/>
<evidence type="ECO:0000256" key="1">
    <source>
        <dbReference type="SAM" id="SignalP"/>
    </source>
</evidence>
<sequence>MFVFHLLLALALLGGSGSSNDATSTQLEIEIPPLQPKTSSTELVLKSGVKPFRAEETYKGLKPDYNQFEQAASDLQDKLFESAPSPLLSEPGDTGTFDYGGQLKLLKTVPLKQSIEFGPLTIHIMDVQLLEAREIPEDSRENISILNQEDIGPDMTYIKMVYSVENTTDQNIGFYGLNSIHPSTGKPISADRNFMRKPYVYHQYDGVVMDNMGYGFVYTDDPDKLESIELVFNRIYDYDTGETIVEPTSLSIPFTVQQ</sequence>
<dbReference type="EMBL" id="PRLG01000019">
    <property type="protein sequence ID" value="PYY28971.1"/>
    <property type="molecule type" value="Genomic_DNA"/>
</dbReference>
<name>A0A2W0CZ84_9BACL</name>
<keyword evidence="1" id="KW-0732">Signal</keyword>
<proteinExistence type="predicted"/>
<protein>
    <submittedName>
        <fullName evidence="2">Uncharacterized protein</fullName>
    </submittedName>
</protein>